<dbReference type="InterPro" id="IPR000383">
    <property type="entry name" value="Xaa-Pro-like_dom"/>
</dbReference>
<feature type="compositionally biased region" description="Basic and acidic residues" evidence="1">
    <location>
        <begin position="579"/>
        <end position="589"/>
    </location>
</feature>
<feature type="domain" description="Xaa-Pro dipeptidyl-peptidase-like" evidence="2">
    <location>
        <begin position="14"/>
        <end position="80"/>
    </location>
</feature>
<feature type="compositionally biased region" description="Polar residues" evidence="1">
    <location>
        <begin position="608"/>
        <end position="624"/>
    </location>
</feature>
<feature type="compositionally biased region" description="Basic and acidic residues" evidence="1">
    <location>
        <begin position="231"/>
        <end position="245"/>
    </location>
</feature>
<feature type="compositionally biased region" description="Low complexity" evidence="1">
    <location>
        <begin position="531"/>
        <end position="549"/>
    </location>
</feature>
<evidence type="ECO:0000313" key="4">
    <source>
        <dbReference type="Proteomes" id="UP000092993"/>
    </source>
</evidence>
<feature type="compositionally biased region" description="Polar residues" evidence="1">
    <location>
        <begin position="210"/>
        <end position="227"/>
    </location>
</feature>
<feature type="compositionally biased region" description="Polar residues" evidence="1">
    <location>
        <begin position="476"/>
        <end position="489"/>
    </location>
</feature>
<name>A0A1C7M6G3_GRIFR</name>
<feature type="compositionally biased region" description="Low complexity" evidence="1">
    <location>
        <begin position="387"/>
        <end position="404"/>
    </location>
</feature>
<sequence length="711" mass="76571">MDDPVLSLFVQPLHEHGYYVLRYNSRSVGKSSGWPSMTGAREAQDLRELVRWAADLITSVRSVVVIGYSYGALIASLLPLSPELKISHVLLSYPQGPRHWLTAFHGRMYDTALNSLLHDPQSNVLVLYGDHDEFTSVEAYDIWTTTLLQQAGNRRNHSIVKIVNGTHFWREFEPMNKMVDTRNRTIMPLPDERPRQSVANLIGRFEQQNKRQSVTASGLPRTSSTASLHADAAKEEIKEKREWPPKPKPMVPSDPAPSSREDTAAKEQAQEPSQSPSPPPVPKSPPEKVTVEPEPEPSAAAEPTHPLRPKRKRFLFLNPSLSGSLVWAPSSSRTPASSPTKMREGRPSTISSTKSAGRTPAKSPPSSFHSAVSTSASTPSSHPPKAPAIAKVAPSRSRPSSRASGAMTPVRSKTPSGSRPKTPSLASSPRPKVSSGLFAPTAASLAKARNSEVPPPPPVRKHTAGPDTFERLSKPTAASISKARTTPVSSPAKGARAPARGAAPTRGTATVKPRVGLAGAKLNTQKRKVAPKAAAAAAKTKTTAAAPEAEYQEAEHHEELPVEAEDHDHEGSASTLVDEPEHSESHEAEAVQQEESVTGDEDDHVTPASPSHSDPGSQTNSGSESPDERDASMVETEAEVPHEGEHDASKVETEAEAEVPHEDETDAIVETLDHAKKGDYLADMVNFLESNPRPTSIALIPDEIADIPDED</sequence>
<feature type="compositionally biased region" description="Low complexity" evidence="1">
    <location>
        <begin position="491"/>
        <end position="510"/>
    </location>
</feature>
<comment type="caution">
    <text evidence="3">The sequence shown here is derived from an EMBL/GenBank/DDBJ whole genome shotgun (WGS) entry which is preliminary data.</text>
</comment>
<dbReference type="GO" id="GO:0016787">
    <property type="term" value="F:hydrolase activity"/>
    <property type="evidence" value="ECO:0007669"/>
    <property type="project" value="InterPro"/>
</dbReference>
<keyword evidence="4" id="KW-1185">Reference proteome</keyword>
<dbReference type="OrthoDB" id="10260961at2759"/>
<feature type="compositionally biased region" description="Basic and acidic residues" evidence="1">
    <location>
        <begin position="639"/>
        <end position="662"/>
    </location>
</feature>
<evidence type="ECO:0000259" key="2">
    <source>
        <dbReference type="Pfam" id="PF02129"/>
    </source>
</evidence>
<dbReference type="PANTHER" id="PTHR42103:SF2">
    <property type="entry name" value="AB HYDROLASE-1 DOMAIN-CONTAINING PROTEIN"/>
    <property type="match status" value="1"/>
</dbReference>
<dbReference type="AlphaFoldDB" id="A0A1C7M6G3"/>
<gene>
    <name evidence="3" type="ORF">A0H81_08049</name>
</gene>
<proteinExistence type="predicted"/>
<feature type="compositionally biased region" description="Basic and acidic residues" evidence="1">
    <location>
        <begin position="553"/>
        <end position="571"/>
    </location>
</feature>
<feature type="region of interest" description="Disordered" evidence="1">
    <location>
        <begin position="204"/>
        <end position="665"/>
    </location>
</feature>
<dbReference type="OMA" id="HPSHNPD"/>
<dbReference type="SUPFAM" id="SSF53474">
    <property type="entry name" value="alpha/beta-Hydrolases"/>
    <property type="match status" value="1"/>
</dbReference>
<feature type="compositionally biased region" description="Basic and acidic residues" evidence="1">
    <location>
        <begin position="259"/>
        <end position="269"/>
    </location>
</feature>
<feature type="compositionally biased region" description="Pro residues" evidence="1">
    <location>
        <begin position="246"/>
        <end position="255"/>
    </location>
</feature>
<dbReference type="EMBL" id="LUGG01000009">
    <property type="protein sequence ID" value="OBZ72500.1"/>
    <property type="molecule type" value="Genomic_DNA"/>
</dbReference>
<feature type="compositionally biased region" description="Low complexity" evidence="1">
    <location>
        <begin position="364"/>
        <end position="380"/>
    </location>
</feature>
<dbReference type="Pfam" id="PF02129">
    <property type="entry name" value="Peptidase_S15"/>
    <property type="match status" value="1"/>
</dbReference>
<protein>
    <recommendedName>
        <fullName evidence="2">Xaa-Pro dipeptidyl-peptidase-like domain-containing protein</fullName>
    </recommendedName>
</protein>
<evidence type="ECO:0000313" key="3">
    <source>
        <dbReference type="EMBL" id="OBZ72500.1"/>
    </source>
</evidence>
<feature type="compositionally biased region" description="Pro residues" evidence="1">
    <location>
        <begin position="275"/>
        <end position="284"/>
    </location>
</feature>
<accession>A0A1C7M6G3</accession>
<evidence type="ECO:0000256" key="1">
    <source>
        <dbReference type="SAM" id="MobiDB-lite"/>
    </source>
</evidence>
<feature type="compositionally biased region" description="Polar residues" evidence="1">
    <location>
        <begin position="411"/>
        <end position="427"/>
    </location>
</feature>
<reference evidence="3 4" key="1">
    <citation type="submission" date="2016-03" db="EMBL/GenBank/DDBJ databases">
        <title>Whole genome sequencing of Grifola frondosa 9006-11.</title>
        <authorList>
            <person name="Min B."/>
            <person name="Park H."/>
            <person name="Kim J.-G."/>
            <person name="Cho H."/>
            <person name="Oh Y.-L."/>
            <person name="Kong W.-S."/>
            <person name="Choi I.-G."/>
        </authorList>
    </citation>
    <scope>NUCLEOTIDE SEQUENCE [LARGE SCALE GENOMIC DNA]</scope>
    <source>
        <strain evidence="3 4">9006-11</strain>
    </source>
</reference>
<dbReference type="Gene3D" id="3.40.50.1820">
    <property type="entry name" value="alpha/beta hydrolase"/>
    <property type="match status" value="1"/>
</dbReference>
<dbReference type="PANTHER" id="PTHR42103">
    <property type="entry name" value="ALPHA/BETA-HYDROLASES SUPERFAMILY PROTEIN"/>
    <property type="match status" value="1"/>
</dbReference>
<dbReference type="InterPro" id="IPR029058">
    <property type="entry name" value="AB_hydrolase_fold"/>
</dbReference>
<feature type="compositionally biased region" description="Low complexity" evidence="1">
    <location>
        <begin position="328"/>
        <end position="340"/>
    </location>
</feature>
<organism evidence="3 4">
    <name type="scientific">Grifola frondosa</name>
    <name type="common">Maitake</name>
    <name type="synonym">Polyporus frondosus</name>
    <dbReference type="NCBI Taxonomy" id="5627"/>
    <lineage>
        <taxon>Eukaryota</taxon>
        <taxon>Fungi</taxon>
        <taxon>Dikarya</taxon>
        <taxon>Basidiomycota</taxon>
        <taxon>Agaricomycotina</taxon>
        <taxon>Agaricomycetes</taxon>
        <taxon>Polyporales</taxon>
        <taxon>Grifolaceae</taxon>
        <taxon>Grifola</taxon>
    </lineage>
</organism>
<dbReference type="Proteomes" id="UP000092993">
    <property type="component" value="Unassembled WGS sequence"/>
</dbReference>